<dbReference type="InterPro" id="IPR036396">
    <property type="entry name" value="Cyt_P450_sf"/>
</dbReference>
<keyword evidence="7" id="KW-0256">Endoplasmic reticulum</keyword>
<comment type="subcellular location">
    <subcellularLocation>
        <location evidence="3">Endoplasmic reticulum membrane</location>
        <topology evidence="3">Peripheral membrane protein</topology>
    </subcellularLocation>
    <subcellularLocation>
        <location evidence="2">Microsome membrane</location>
        <topology evidence="2">Peripheral membrane protein</topology>
    </subcellularLocation>
</comment>
<dbReference type="PROSITE" id="PS00086">
    <property type="entry name" value="CYTOCHROME_P450"/>
    <property type="match status" value="1"/>
</dbReference>
<dbReference type="Proteomes" id="UP000288716">
    <property type="component" value="Unassembled WGS sequence"/>
</dbReference>
<evidence type="ECO:0000256" key="10">
    <source>
        <dbReference type="ARBA" id="ARBA00023004"/>
    </source>
</evidence>
<feature type="non-terminal residue" evidence="15">
    <location>
        <position position="1"/>
    </location>
</feature>
<protein>
    <submittedName>
        <fullName evidence="15">Cytochrome P450 3A8-like protein</fullName>
    </submittedName>
</protein>
<dbReference type="STRING" id="299467.A0A443RYZ4"/>
<keyword evidence="6 13" id="KW-0479">Metal-binding</keyword>
<evidence type="ECO:0000256" key="2">
    <source>
        <dbReference type="ARBA" id="ARBA00004174"/>
    </source>
</evidence>
<keyword evidence="12" id="KW-0472">Membrane</keyword>
<evidence type="ECO:0000256" key="6">
    <source>
        <dbReference type="ARBA" id="ARBA00022723"/>
    </source>
</evidence>
<keyword evidence="10 13" id="KW-0408">Iron</keyword>
<dbReference type="InterPro" id="IPR001128">
    <property type="entry name" value="Cyt_P450"/>
</dbReference>
<dbReference type="AlphaFoldDB" id="A0A443RYZ4"/>
<dbReference type="OrthoDB" id="8251073at2759"/>
<evidence type="ECO:0000256" key="11">
    <source>
        <dbReference type="ARBA" id="ARBA00023033"/>
    </source>
</evidence>
<sequence>TIGRSAFGIATEGQTNPNDPLLAAIRAFFETRATSHFLSIFSTCFPEFEFILYPLRRITGFLFPSYFKYLMDTSTAIVEARKSNESLRKSDLLQSMLDAKVNVKALSSMNENSLAIDTDMSEDENDDTTVVDERQQTYKKMTVNEVVANTTLVIEAGYETTSSALGYVMHILVNHIDVQEKVREEIMQLWKKDGKLDYNTVSNLPFMDAVINETLRLYPPITLFISRVADIDYKYKNITIPKGASVIVPIYQIHRDETFWHEPEKFDPYRFYGDKKQRINDLTWQPFGAGPRNCVGMRFAICEMKLALAKLLSKYRFESTSRTETGEITVIYKGLLMCPKNVYVKAIRL</sequence>
<comment type="similarity">
    <text evidence="4 14">Belongs to the cytochrome P450 family.</text>
</comment>
<evidence type="ECO:0000313" key="15">
    <source>
        <dbReference type="EMBL" id="RWS20481.1"/>
    </source>
</evidence>
<evidence type="ECO:0000256" key="7">
    <source>
        <dbReference type="ARBA" id="ARBA00022824"/>
    </source>
</evidence>
<organism evidence="15 16">
    <name type="scientific">Leptotrombidium deliense</name>
    <dbReference type="NCBI Taxonomy" id="299467"/>
    <lineage>
        <taxon>Eukaryota</taxon>
        <taxon>Metazoa</taxon>
        <taxon>Ecdysozoa</taxon>
        <taxon>Arthropoda</taxon>
        <taxon>Chelicerata</taxon>
        <taxon>Arachnida</taxon>
        <taxon>Acari</taxon>
        <taxon>Acariformes</taxon>
        <taxon>Trombidiformes</taxon>
        <taxon>Prostigmata</taxon>
        <taxon>Anystina</taxon>
        <taxon>Parasitengona</taxon>
        <taxon>Trombiculoidea</taxon>
        <taxon>Trombiculidae</taxon>
        <taxon>Leptotrombidium</taxon>
    </lineage>
</organism>
<evidence type="ECO:0000256" key="9">
    <source>
        <dbReference type="ARBA" id="ARBA00023002"/>
    </source>
</evidence>
<dbReference type="GO" id="GO:0016705">
    <property type="term" value="F:oxidoreductase activity, acting on paired donors, with incorporation or reduction of molecular oxygen"/>
    <property type="evidence" value="ECO:0007669"/>
    <property type="project" value="InterPro"/>
</dbReference>
<dbReference type="InterPro" id="IPR017972">
    <property type="entry name" value="Cyt_P450_CS"/>
</dbReference>
<dbReference type="InterPro" id="IPR050476">
    <property type="entry name" value="Insect_CytP450_Detox"/>
</dbReference>
<evidence type="ECO:0000256" key="14">
    <source>
        <dbReference type="RuleBase" id="RU000461"/>
    </source>
</evidence>
<dbReference type="VEuPathDB" id="VectorBase:LDEU011559"/>
<dbReference type="GO" id="GO:0020037">
    <property type="term" value="F:heme binding"/>
    <property type="evidence" value="ECO:0007669"/>
    <property type="project" value="InterPro"/>
</dbReference>
<accession>A0A443RYZ4</accession>
<dbReference type="PANTHER" id="PTHR24292:SF102">
    <property type="entry name" value="CYTOCHROME P450 FAMILY-RELATED"/>
    <property type="match status" value="1"/>
</dbReference>
<evidence type="ECO:0000256" key="4">
    <source>
        <dbReference type="ARBA" id="ARBA00010617"/>
    </source>
</evidence>
<evidence type="ECO:0000256" key="1">
    <source>
        <dbReference type="ARBA" id="ARBA00001971"/>
    </source>
</evidence>
<feature type="binding site" description="axial binding residue" evidence="13">
    <location>
        <position position="294"/>
    </location>
    <ligand>
        <name>heme</name>
        <dbReference type="ChEBI" id="CHEBI:30413"/>
    </ligand>
    <ligandPart>
        <name>Fe</name>
        <dbReference type="ChEBI" id="CHEBI:18248"/>
    </ligandPart>
</feature>
<keyword evidence="8" id="KW-0492">Microsome</keyword>
<dbReference type="GO" id="GO:0005789">
    <property type="term" value="C:endoplasmic reticulum membrane"/>
    <property type="evidence" value="ECO:0007669"/>
    <property type="project" value="UniProtKB-SubCell"/>
</dbReference>
<dbReference type="EMBL" id="NCKV01017284">
    <property type="protein sequence ID" value="RWS20481.1"/>
    <property type="molecule type" value="Genomic_DNA"/>
</dbReference>
<gene>
    <name evidence="15" type="ORF">B4U80_08788</name>
</gene>
<dbReference type="PANTHER" id="PTHR24292">
    <property type="entry name" value="CYTOCHROME P450"/>
    <property type="match status" value="1"/>
</dbReference>
<reference evidence="15 16" key="1">
    <citation type="journal article" date="2018" name="Gigascience">
        <title>Genomes of trombidid mites reveal novel predicted allergens and laterally-transferred genes associated with secondary metabolism.</title>
        <authorList>
            <person name="Dong X."/>
            <person name="Chaisiri K."/>
            <person name="Xia D."/>
            <person name="Armstrong S.D."/>
            <person name="Fang Y."/>
            <person name="Donnelly M.J."/>
            <person name="Kadowaki T."/>
            <person name="McGarry J.W."/>
            <person name="Darby A.C."/>
            <person name="Makepeace B.L."/>
        </authorList>
    </citation>
    <scope>NUCLEOTIDE SEQUENCE [LARGE SCALE GENOMIC DNA]</scope>
    <source>
        <strain evidence="15">UoL-UT</strain>
    </source>
</reference>
<name>A0A443RYZ4_9ACAR</name>
<dbReference type="InterPro" id="IPR002401">
    <property type="entry name" value="Cyt_P450_E_grp-I"/>
</dbReference>
<comment type="cofactor">
    <cofactor evidence="1 13">
        <name>heme</name>
        <dbReference type="ChEBI" id="CHEBI:30413"/>
    </cofactor>
</comment>
<dbReference type="PRINTS" id="PR00463">
    <property type="entry name" value="EP450I"/>
</dbReference>
<dbReference type="GO" id="GO:0004497">
    <property type="term" value="F:monooxygenase activity"/>
    <property type="evidence" value="ECO:0007669"/>
    <property type="project" value="UniProtKB-KW"/>
</dbReference>
<keyword evidence="9 14" id="KW-0560">Oxidoreductase</keyword>
<evidence type="ECO:0000256" key="13">
    <source>
        <dbReference type="PIRSR" id="PIRSR602401-1"/>
    </source>
</evidence>
<keyword evidence="5 13" id="KW-0349">Heme</keyword>
<evidence type="ECO:0000256" key="12">
    <source>
        <dbReference type="ARBA" id="ARBA00023136"/>
    </source>
</evidence>
<evidence type="ECO:0000256" key="8">
    <source>
        <dbReference type="ARBA" id="ARBA00022848"/>
    </source>
</evidence>
<evidence type="ECO:0000256" key="5">
    <source>
        <dbReference type="ARBA" id="ARBA00022617"/>
    </source>
</evidence>
<dbReference type="GO" id="GO:0005506">
    <property type="term" value="F:iron ion binding"/>
    <property type="evidence" value="ECO:0007669"/>
    <property type="project" value="InterPro"/>
</dbReference>
<dbReference type="PRINTS" id="PR00385">
    <property type="entry name" value="P450"/>
</dbReference>
<evidence type="ECO:0000256" key="3">
    <source>
        <dbReference type="ARBA" id="ARBA00004406"/>
    </source>
</evidence>
<keyword evidence="16" id="KW-1185">Reference proteome</keyword>
<proteinExistence type="inferred from homology"/>
<dbReference type="Pfam" id="PF00067">
    <property type="entry name" value="p450"/>
    <property type="match status" value="1"/>
</dbReference>
<evidence type="ECO:0000313" key="16">
    <source>
        <dbReference type="Proteomes" id="UP000288716"/>
    </source>
</evidence>
<keyword evidence="11 14" id="KW-0503">Monooxygenase</keyword>
<dbReference type="SUPFAM" id="SSF48264">
    <property type="entry name" value="Cytochrome P450"/>
    <property type="match status" value="1"/>
</dbReference>
<comment type="caution">
    <text evidence="15">The sequence shown here is derived from an EMBL/GenBank/DDBJ whole genome shotgun (WGS) entry which is preliminary data.</text>
</comment>
<dbReference type="Gene3D" id="1.10.630.10">
    <property type="entry name" value="Cytochrome P450"/>
    <property type="match status" value="1"/>
</dbReference>